<accession>A0ABD1J1Q0</accession>
<feature type="region of interest" description="Disordered" evidence="8">
    <location>
        <begin position="442"/>
        <end position="531"/>
    </location>
</feature>
<keyword evidence="4" id="KW-0732">Signal</keyword>
<organism evidence="10 11">
    <name type="scientific">Coilia grayii</name>
    <name type="common">Gray's grenadier anchovy</name>
    <dbReference type="NCBI Taxonomy" id="363190"/>
    <lineage>
        <taxon>Eukaryota</taxon>
        <taxon>Metazoa</taxon>
        <taxon>Chordata</taxon>
        <taxon>Craniata</taxon>
        <taxon>Vertebrata</taxon>
        <taxon>Euteleostomi</taxon>
        <taxon>Actinopterygii</taxon>
        <taxon>Neopterygii</taxon>
        <taxon>Teleostei</taxon>
        <taxon>Clupei</taxon>
        <taxon>Clupeiformes</taxon>
        <taxon>Clupeoidei</taxon>
        <taxon>Engraulidae</taxon>
        <taxon>Coilinae</taxon>
        <taxon>Coilia</taxon>
    </lineage>
</organism>
<keyword evidence="11" id="KW-1185">Reference proteome</keyword>
<sequence length="531" mass="59620">MDNVASLLVFILWGFIFYPNVESRDGYSYADCTYLQENQESTQYGRRCFCYNSGRGIKWKDIWSTFQVRVTGTDNDDVVAVYPMETMNCHDPVDLLMLAKCTVEHYWPPAVERGKTLDIPLVEEDVCFMVKSPRASTAYKLHVSGKRLNKMRFALFIGGLVLFYVAGSICRSSIFYYTIGVTFGTFSILLLLLFVMKNFIPKRGVFLAFFGASTGISYLGFQRVMLAWEDITKHYWHEMLGYLAVTGFISFAVCYKRGPISCERTLSLMTWCVQAAALAMLWSGISYPPAAYTLLGALLSTKMLPLLATLLIAVCSGVWRLICFLLGLFRRQRGPQPVRRFLTEEEYREQGEVHTRASLEQLRESCRTPGFPAWDTVLRLGNPQRFAEFLRGGAHVNEAEQESHELHYGLGGAYYENVLFNGEREHEHGWGLHHGIGDHLNAGGGGGGGGGGDISEDEQEPMYFPTPPTPSPMPPTPSPTMPPTTPSPTFAPTYMPRPPPTPSMFCPYPPAPAPSFYPEPMEVEEDDEDLF</sequence>
<evidence type="ECO:0000256" key="5">
    <source>
        <dbReference type="ARBA" id="ARBA00022989"/>
    </source>
</evidence>
<evidence type="ECO:0000256" key="6">
    <source>
        <dbReference type="ARBA" id="ARBA00023136"/>
    </source>
</evidence>
<name>A0ABD1J1Q0_9TELE</name>
<feature type="compositionally biased region" description="Gly residues" evidence="8">
    <location>
        <begin position="442"/>
        <end position="453"/>
    </location>
</feature>
<evidence type="ECO:0000256" key="2">
    <source>
        <dbReference type="ARBA" id="ARBA00005748"/>
    </source>
</evidence>
<evidence type="ECO:0000256" key="3">
    <source>
        <dbReference type="ARBA" id="ARBA00022692"/>
    </source>
</evidence>
<gene>
    <name evidence="10" type="ORF">ACEWY4_022969</name>
</gene>
<evidence type="ECO:0000256" key="8">
    <source>
        <dbReference type="SAM" id="MobiDB-lite"/>
    </source>
</evidence>
<dbReference type="AlphaFoldDB" id="A0ABD1J1Q0"/>
<evidence type="ECO:0000256" key="4">
    <source>
        <dbReference type="ARBA" id="ARBA00022729"/>
    </source>
</evidence>
<dbReference type="GO" id="GO:0005637">
    <property type="term" value="C:nuclear inner membrane"/>
    <property type="evidence" value="ECO:0007669"/>
    <property type="project" value="UniProtKB-SubCell"/>
</dbReference>
<feature type="transmembrane region" description="Helical" evidence="9">
    <location>
        <begin position="153"/>
        <end position="169"/>
    </location>
</feature>
<evidence type="ECO:0000313" key="10">
    <source>
        <dbReference type="EMBL" id="KAL2081116.1"/>
    </source>
</evidence>
<evidence type="ECO:0000256" key="9">
    <source>
        <dbReference type="SAM" id="Phobius"/>
    </source>
</evidence>
<keyword evidence="5 9" id="KW-1133">Transmembrane helix</keyword>
<evidence type="ECO:0000256" key="7">
    <source>
        <dbReference type="ARBA" id="ARBA00023242"/>
    </source>
</evidence>
<dbReference type="InterPro" id="IPR019358">
    <property type="entry name" value="NEMP_fam"/>
</dbReference>
<dbReference type="PANTHER" id="PTHR13598:SF5">
    <property type="entry name" value="NUCLEAR ENVELOPE INTEGRAL MEMBRANE PROTEIN 2"/>
    <property type="match status" value="1"/>
</dbReference>
<evidence type="ECO:0000256" key="1">
    <source>
        <dbReference type="ARBA" id="ARBA00004575"/>
    </source>
</evidence>
<comment type="similarity">
    <text evidence="2">Belongs to the NEMP family.</text>
</comment>
<protein>
    <recommendedName>
        <fullName evidence="12">Nuclear envelope integral membrane protein 2</fullName>
    </recommendedName>
</protein>
<proteinExistence type="inferred from homology"/>
<dbReference type="Proteomes" id="UP001591681">
    <property type="component" value="Unassembled WGS sequence"/>
</dbReference>
<feature type="compositionally biased region" description="Pro residues" evidence="8">
    <location>
        <begin position="464"/>
        <end position="486"/>
    </location>
</feature>
<comment type="subcellular location">
    <subcellularLocation>
        <location evidence="1">Nucleus inner membrane</location>
        <topology evidence="1">Multi-pass membrane protein</topology>
        <orientation evidence="1">Nucleoplasmic side</orientation>
    </subcellularLocation>
</comment>
<feature type="transmembrane region" description="Helical" evidence="9">
    <location>
        <begin position="175"/>
        <end position="195"/>
    </location>
</feature>
<keyword evidence="7" id="KW-0539">Nucleus</keyword>
<dbReference type="EMBL" id="JBHFQA010000020">
    <property type="protein sequence ID" value="KAL2081116.1"/>
    <property type="molecule type" value="Genomic_DNA"/>
</dbReference>
<evidence type="ECO:0000313" key="11">
    <source>
        <dbReference type="Proteomes" id="UP001591681"/>
    </source>
</evidence>
<feature type="transmembrane region" description="Helical" evidence="9">
    <location>
        <begin position="305"/>
        <end position="329"/>
    </location>
</feature>
<dbReference type="PRINTS" id="PR01217">
    <property type="entry name" value="PRICHEXTENSN"/>
</dbReference>
<feature type="transmembrane region" description="Helical" evidence="9">
    <location>
        <begin position="234"/>
        <end position="254"/>
    </location>
</feature>
<dbReference type="PANTHER" id="PTHR13598">
    <property type="entry name" value="AT07567P-RELATED"/>
    <property type="match status" value="1"/>
</dbReference>
<comment type="caution">
    <text evidence="10">The sequence shown here is derived from an EMBL/GenBank/DDBJ whole genome shotgun (WGS) entry which is preliminary data.</text>
</comment>
<feature type="compositionally biased region" description="Pro residues" evidence="8">
    <location>
        <begin position="495"/>
        <end position="517"/>
    </location>
</feature>
<dbReference type="Pfam" id="PF10225">
    <property type="entry name" value="NEMP"/>
    <property type="match status" value="1"/>
</dbReference>
<feature type="compositionally biased region" description="Acidic residues" evidence="8">
    <location>
        <begin position="521"/>
        <end position="531"/>
    </location>
</feature>
<keyword evidence="6 9" id="KW-0472">Membrane</keyword>
<feature type="transmembrane region" description="Helical" evidence="9">
    <location>
        <begin position="207"/>
        <end position="228"/>
    </location>
</feature>
<evidence type="ECO:0008006" key="12">
    <source>
        <dbReference type="Google" id="ProtNLM"/>
    </source>
</evidence>
<reference evidence="10 11" key="1">
    <citation type="submission" date="2024-09" db="EMBL/GenBank/DDBJ databases">
        <title>A chromosome-level genome assembly of Gray's grenadier anchovy, Coilia grayii.</title>
        <authorList>
            <person name="Fu Z."/>
        </authorList>
    </citation>
    <scope>NUCLEOTIDE SEQUENCE [LARGE SCALE GENOMIC DNA]</scope>
    <source>
        <strain evidence="10">G4</strain>
        <tissue evidence="10">Muscle</tissue>
    </source>
</reference>
<keyword evidence="3 9" id="KW-0812">Transmembrane</keyword>